<sequence length="41" mass="4516">MGYEQDDFTKLLRTIRAYARVALTVYNKGAVLKGPVSTPAT</sequence>
<name>A0A090RT10_9VIBR</name>
<evidence type="ECO:0000313" key="2">
    <source>
        <dbReference type="Proteomes" id="UP000029228"/>
    </source>
</evidence>
<comment type="caution">
    <text evidence="1">The sequence shown here is derived from an EMBL/GenBank/DDBJ whole genome shotgun (WGS) entry which is preliminary data.</text>
</comment>
<dbReference type="AlphaFoldDB" id="A0A090RT10"/>
<proteinExistence type="predicted"/>
<organism evidence="1 2">
    <name type="scientific">Vibrio maritimus</name>
    <dbReference type="NCBI Taxonomy" id="990268"/>
    <lineage>
        <taxon>Bacteria</taxon>
        <taxon>Pseudomonadati</taxon>
        <taxon>Pseudomonadota</taxon>
        <taxon>Gammaproteobacteria</taxon>
        <taxon>Vibrionales</taxon>
        <taxon>Vibrionaceae</taxon>
        <taxon>Vibrio</taxon>
    </lineage>
</organism>
<protein>
    <submittedName>
        <fullName evidence="1">Uncharacterized protein</fullName>
    </submittedName>
</protein>
<gene>
    <name evidence="1" type="ORF">JCM19235_1948</name>
</gene>
<keyword evidence="2" id="KW-1185">Reference proteome</keyword>
<reference evidence="1 2" key="1">
    <citation type="submission" date="2014-09" db="EMBL/GenBank/DDBJ databases">
        <title>Vibrio maritimus JCM 19235. (C45) whole genome shotgun sequence.</title>
        <authorList>
            <person name="Sawabe T."/>
            <person name="Meirelles P."/>
            <person name="Nakanishi M."/>
            <person name="Sayaka M."/>
            <person name="Hattori M."/>
            <person name="Ohkuma M."/>
        </authorList>
    </citation>
    <scope>NUCLEOTIDE SEQUENCE [LARGE SCALE GENOMIC DNA]</scope>
    <source>
        <strain evidence="2">JCM19235</strain>
    </source>
</reference>
<evidence type="ECO:0000313" key="1">
    <source>
        <dbReference type="EMBL" id="GAL18525.1"/>
    </source>
</evidence>
<dbReference type="STRING" id="990268.JCM19235_1948"/>
<dbReference type="Proteomes" id="UP000029228">
    <property type="component" value="Unassembled WGS sequence"/>
</dbReference>
<dbReference type="EMBL" id="BBMR01000003">
    <property type="protein sequence ID" value="GAL18525.1"/>
    <property type="molecule type" value="Genomic_DNA"/>
</dbReference>
<reference evidence="1 2" key="2">
    <citation type="submission" date="2014-09" db="EMBL/GenBank/DDBJ databases">
        <authorList>
            <consortium name="NBRP consortium"/>
            <person name="Sawabe T."/>
            <person name="Meirelles P."/>
            <person name="Nakanishi M."/>
            <person name="Sayaka M."/>
            <person name="Hattori M."/>
            <person name="Ohkuma M."/>
        </authorList>
    </citation>
    <scope>NUCLEOTIDE SEQUENCE [LARGE SCALE GENOMIC DNA]</scope>
    <source>
        <strain evidence="2">JCM19235</strain>
    </source>
</reference>
<accession>A0A090RT10</accession>